<comment type="caution">
    <text evidence="1">The sequence shown here is derived from an EMBL/GenBank/DDBJ whole genome shotgun (WGS) entry which is preliminary data.</text>
</comment>
<dbReference type="STRING" id="58343.AQJ46_46875"/>
<organism evidence="1 2">
    <name type="scientific">Streptomyces canus</name>
    <dbReference type="NCBI Taxonomy" id="58343"/>
    <lineage>
        <taxon>Bacteria</taxon>
        <taxon>Bacillati</taxon>
        <taxon>Actinomycetota</taxon>
        <taxon>Actinomycetes</taxon>
        <taxon>Kitasatosporales</taxon>
        <taxon>Streptomycetaceae</taxon>
        <taxon>Streptomyces</taxon>
        <taxon>Streptomyces aurantiacus group</taxon>
    </lineage>
</organism>
<dbReference type="AlphaFoldDB" id="A0A101RLH4"/>
<protein>
    <recommendedName>
        <fullName evidence="3">DUF4417 domain-containing protein</fullName>
    </recommendedName>
</protein>
<dbReference type="Proteomes" id="UP000053669">
    <property type="component" value="Unassembled WGS sequence"/>
</dbReference>
<accession>A0A101RLH4</accession>
<proteinExistence type="predicted"/>
<evidence type="ECO:0000313" key="1">
    <source>
        <dbReference type="EMBL" id="KUN57593.1"/>
    </source>
</evidence>
<evidence type="ECO:0008006" key="3">
    <source>
        <dbReference type="Google" id="ProtNLM"/>
    </source>
</evidence>
<dbReference type="EMBL" id="LMWU01000070">
    <property type="protein sequence ID" value="KUN57593.1"/>
    <property type="molecule type" value="Genomic_DNA"/>
</dbReference>
<name>A0A101RLH4_9ACTN</name>
<evidence type="ECO:0000313" key="2">
    <source>
        <dbReference type="Proteomes" id="UP000053669"/>
    </source>
</evidence>
<dbReference type="RefSeq" id="WP_059211473.1">
    <property type="nucleotide sequence ID" value="NZ_KQ948681.1"/>
</dbReference>
<sequence>MTLTSLPTPRVGLPLPGRGCDCRTCAFWTGPDGRGGPATVEPLCSGSNSDCSYCGCAATEAGAPTNACGGCPIRCGSRTDIARWMGDVGGTLAFDDIVIDGELPDLPAFVPMTDGSAVTQLDASLRWPAYGVGMRRVFSPDTHTIYPRFAGKSAREALALRDDQKAVLVGYGEDPLVEAFWTYRKRDGLVEEIASQGWDLVLSPNYSIYGNWPRTEHLLNMRRCLLIAQEFADAGVAAVPNVYWFRLEDLKRYIAWIEDAPPPAIAVNVQTVRENSNWDTWALPGLYWLAENLPADLPVILTGLSRVDRIAQVVALFGNRLTLISQNPHQYALHGAIMTANGREDIHARPADAFAATVQFMASLLPGRQPS</sequence>
<reference evidence="1 2" key="1">
    <citation type="submission" date="2015-10" db="EMBL/GenBank/DDBJ databases">
        <title>Draft genome sequence of Streptomyces canus DSM 40017, type strain for the species Streptomyces canus.</title>
        <authorList>
            <person name="Ruckert C."/>
            <person name="Winkler A."/>
            <person name="Kalinowski J."/>
            <person name="Kampfer P."/>
            <person name="Glaeser S."/>
        </authorList>
    </citation>
    <scope>NUCLEOTIDE SEQUENCE [LARGE SCALE GENOMIC DNA]</scope>
    <source>
        <strain evidence="1 2">DSM 40017</strain>
    </source>
</reference>
<gene>
    <name evidence="1" type="ORF">AQJ46_46875</name>
</gene>